<dbReference type="Pfam" id="PF08487">
    <property type="entry name" value="VIT"/>
    <property type="match status" value="1"/>
</dbReference>
<dbReference type="RefSeq" id="WP_212532529.1">
    <property type="nucleotide sequence ID" value="NZ_JAGSOG010000254.1"/>
</dbReference>
<dbReference type="PANTHER" id="PTHR45737:SF6">
    <property type="entry name" value="VON WILLEBRAND FACTOR A DOMAIN-CONTAINING PROTEIN 5A"/>
    <property type="match status" value="1"/>
</dbReference>
<feature type="domain" description="VIT" evidence="3">
    <location>
        <begin position="24"/>
        <end position="152"/>
    </location>
</feature>
<reference evidence="4" key="1">
    <citation type="submission" date="2021-04" db="EMBL/GenBank/DDBJ databases">
        <title>Genome based classification of Actinospica acidithermotolerans sp. nov., an actinobacterium isolated from an Indonesian hot spring.</title>
        <authorList>
            <person name="Kusuma A.B."/>
            <person name="Putra K.E."/>
            <person name="Nafisah S."/>
            <person name="Loh J."/>
            <person name="Nouioui I."/>
            <person name="Goodfellow M."/>
        </authorList>
    </citation>
    <scope>NUCLEOTIDE SEQUENCE</scope>
    <source>
        <strain evidence="4">CSCA 57</strain>
    </source>
</reference>
<keyword evidence="5" id="KW-1185">Reference proteome</keyword>
<evidence type="ECO:0000313" key="4">
    <source>
        <dbReference type="EMBL" id="MBR7838068.1"/>
    </source>
</evidence>
<name>A0A941EX85_9ACTN</name>
<gene>
    <name evidence="4" type="ORF">KDL01_32645</name>
</gene>
<dbReference type="Pfam" id="PF13768">
    <property type="entry name" value="VWA_3"/>
    <property type="match status" value="1"/>
</dbReference>
<dbReference type="Gene3D" id="3.40.50.410">
    <property type="entry name" value="von Willebrand factor, type A domain"/>
    <property type="match status" value="1"/>
</dbReference>
<sequence>MNVRIGTVETLHENEILRLAAPDPEAGLGALGTERGNLPLESIEVRSAVVGLTVRTEVAQGFRNPYDVPLEATYVFPLPDRAAVTGLRMEADGRVVQGVLEERGQARADYEQALAEGRRASIAEEERPGVFTMRVGNILPGEHVVIRATLAGRLPFEDGEATYRFPLVVAPRYIPGTALPGDQVGDGTAPDTDAVPDASRISPPILLPGFPNPVRLSVEVDLDPAGLPLTAIRSSLHGVEVTAPDGADDASGRRLVRLVPGERLDRDFILRLGLGSEDAVATSLAVRLDDEETDAGAEPDAPERAGTFVLTVLPPSREHAGTHPRDVVLVLDRSGSMGGWKMVAARRAAGRIVDTLTGADRFAVLAFDTVLETAPLLPSGLVEASDRHRFRAIEYLGGLEARGGTEMAEALGRAADLLAAAPGEVRDRVLVLVTDGQVGNEDQILERLAPRIKGVRVHTIGIDRAVNAGFLKRLARISGGRCELVESEDRLDEAMAQIHRRIGAPVATGLSLAGAGLAVDLASVEPARLPDLFVGAPLVLSGRFTGKPEGEVVVRGTGADGKPWQTSVTAVAAADAGLAAYWARGRVRDLEDGFASGHGGEDAERAIVRTSLRFGVLCRFTAFVAIDSRVVNQGGPMRRVTQPVDSPSGWDAFGQASWVAASAPGPAVSRGPAGARRSALPMPGAPLPSGGPMQPGAPMMPVAVAAAMPMADVLPPSPPQIQPEMKRAKSELEPFLEEADAAAVPAQGSIAAQASISEVWARLLALRERLDAESAAPFADRVALLSELAGVLRELTALPFLSTPENLQVLTELAARLELPLTDQAELEARWQQAVSGLATVTGASEPRRAGAFWKRRAQS</sequence>
<feature type="domain" description="VWFA" evidence="2">
    <location>
        <begin position="326"/>
        <end position="502"/>
    </location>
</feature>
<feature type="region of interest" description="Disordered" evidence="1">
    <location>
        <begin position="664"/>
        <end position="684"/>
    </location>
</feature>
<evidence type="ECO:0000259" key="2">
    <source>
        <dbReference type="PROSITE" id="PS50234"/>
    </source>
</evidence>
<protein>
    <submittedName>
        <fullName evidence="4">VWA domain-containing protein</fullName>
    </submittedName>
</protein>
<comment type="caution">
    <text evidence="4">The sequence shown here is derived from an EMBL/GenBank/DDBJ whole genome shotgun (WGS) entry which is preliminary data.</text>
</comment>
<dbReference type="PANTHER" id="PTHR45737">
    <property type="entry name" value="VON WILLEBRAND FACTOR A DOMAIN-CONTAINING PROTEIN 5A"/>
    <property type="match status" value="1"/>
</dbReference>
<dbReference type="Proteomes" id="UP000675781">
    <property type="component" value="Unassembled WGS sequence"/>
</dbReference>
<evidence type="ECO:0000313" key="5">
    <source>
        <dbReference type="Proteomes" id="UP000675781"/>
    </source>
</evidence>
<dbReference type="SUPFAM" id="SSF53300">
    <property type="entry name" value="vWA-like"/>
    <property type="match status" value="1"/>
</dbReference>
<dbReference type="SMART" id="SM00609">
    <property type="entry name" value="VIT"/>
    <property type="match status" value="1"/>
</dbReference>
<dbReference type="SMART" id="SM00327">
    <property type="entry name" value="VWA"/>
    <property type="match status" value="1"/>
</dbReference>
<dbReference type="EMBL" id="JAGSOG010000254">
    <property type="protein sequence ID" value="MBR7838068.1"/>
    <property type="molecule type" value="Genomic_DNA"/>
</dbReference>
<dbReference type="InterPro" id="IPR013694">
    <property type="entry name" value="VIT"/>
</dbReference>
<accession>A0A941EX85</accession>
<evidence type="ECO:0000259" key="3">
    <source>
        <dbReference type="PROSITE" id="PS51468"/>
    </source>
</evidence>
<dbReference type="PROSITE" id="PS51468">
    <property type="entry name" value="VIT"/>
    <property type="match status" value="1"/>
</dbReference>
<organism evidence="4 5">
    <name type="scientific">Actinospica durhamensis</name>
    <dbReference type="NCBI Taxonomy" id="1508375"/>
    <lineage>
        <taxon>Bacteria</taxon>
        <taxon>Bacillati</taxon>
        <taxon>Actinomycetota</taxon>
        <taxon>Actinomycetes</taxon>
        <taxon>Catenulisporales</taxon>
        <taxon>Actinospicaceae</taxon>
        <taxon>Actinospica</taxon>
    </lineage>
</organism>
<dbReference type="AlphaFoldDB" id="A0A941EX85"/>
<dbReference type="InterPro" id="IPR002035">
    <property type="entry name" value="VWF_A"/>
</dbReference>
<dbReference type="PROSITE" id="PS50234">
    <property type="entry name" value="VWFA"/>
    <property type="match status" value="1"/>
</dbReference>
<proteinExistence type="predicted"/>
<evidence type="ECO:0000256" key="1">
    <source>
        <dbReference type="SAM" id="MobiDB-lite"/>
    </source>
</evidence>
<dbReference type="InterPro" id="IPR036465">
    <property type="entry name" value="vWFA_dom_sf"/>
</dbReference>